<gene>
    <name evidence="1" type="ORF">V6N11_036657</name>
</gene>
<reference evidence="1 2" key="1">
    <citation type="journal article" date="2024" name="G3 (Bethesda)">
        <title>Genome assembly of Hibiscus sabdariffa L. provides insights into metabolisms of medicinal natural products.</title>
        <authorList>
            <person name="Kim T."/>
        </authorList>
    </citation>
    <scope>NUCLEOTIDE SEQUENCE [LARGE SCALE GENOMIC DNA]</scope>
    <source>
        <strain evidence="1">TK-2024</strain>
        <tissue evidence="1">Old leaves</tissue>
    </source>
</reference>
<organism evidence="1 2">
    <name type="scientific">Hibiscus sabdariffa</name>
    <name type="common">roselle</name>
    <dbReference type="NCBI Taxonomy" id="183260"/>
    <lineage>
        <taxon>Eukaryota</taxon>
        <taxon>Viridiplantae</taxon>
        <taxon>Streptophyta</taxon>
        <taxon>Embryophyta</taxon>
        <taxon>Tracheophyta</taxon>
        <taxon>Spermatophyta</taxon>
        <taxon>Magnoliopsida</taxon>
        <taxon>eudicotyledons</taxon>
        <taxon>Gunneridae</taxon>
        <taxon>Pentapetalae</taxon>
        <taxon>rosids</taxon>
        <taxon>malvids</taxon>
        <taxon>Malvales</taxon>
        <taxon>Malvaceae</taxon>
        <taxon>Malvoideae</taxon>
        <taxon>Hibiscus</taxon>
    </lineage>
</organism>
<evidence type="ECO:0000313" key="1">
    <source>
        <dbReference type="EMBL" id="KAK9010142.1"/>
    </source>
</evidence>
<evidence type="ECO:0000313" key="2">
    <source>
        <dbReference type="Proteomes" id="UP001396334"/>
    </source>
</evidence>
<comment type="caution">
    <text evidence="1">The sequence shown here is derived from an EMBL/GenBank/DDBJ whole genome shotgun (WGS) entry which is preliminary data.</text>
</comment>
<keyword evidence="2" id="KW-1185">Reference proteome</keyword>
<dbReference type="EMBL" id="JBBPBN010000024">
    <property type="protein sequence ID" value="KAK9010142.1"/>
    <property type="molecule type" value="Genomic_DNA"/>
</dbReference>
<dbReference type="Proteomes" id="UP001396334">
    <property type="component" value="Unassembled WGS sequence"/>
</dbReference>
<accession>A0ABR2RB27</accession>
<sequence>MAEASTGKTNRASLRDVVATLEKNVDAFTESMNDVQYFLELRMSSLLNQVADGTSKQSDAIEVVVETLKRKMLAEIKQLKIKLYVCKVVISKDAWTKKPKSQGV</sequence>
<proteinExistence type="predicted"/>
<protein>
    <submittedName>
        <fullName evidence="1">Uncharacterized protein</fullName>
    </submittedName>
</protein>
<name>A0ABR2RB27_9ROSI</name>